<dbReference type="SUPFAM" id="SSF89957">
    <property type="entry name" value="MTH1187/YkoF-like"/>
    <property type="match status" value="1"/>
</dbReference>
<dbReference type="Gene3D" id="3.30.70.930">
    <property type="match status" value="1"/>
</dbReference>
<dbReference type="PANTHER" id="PTHR33777:SF1">
    <property type="entry name" value="UPF0045 PROTEIN ECM15"/>
    <property type="match status" value="1"/>
</dbReference>
<reference evidence="3 4" key="1">
    <citation type="submission" date="2018-12" db="EMBL/GenBank/DDBJ databases">
        <title>Flammeovirga pectinis sp. nov., isolated from the gut of the Korean scallop, Patinopecten yessoensis.</title>
        <authorList>
            <person name="Bae J.-W."/>
            <person name="Jeong Y.-S."/>
            <person name="Kang W."/>
        </authorList>
    </citation>
    <scope>NUCLEOTIDE SEQUENCE [LARGE SCALE GENOMIC DNA]</scope>
    <source>
        <strain evidence="3 4">L12M1</strain>
    </source>
</reference>
<dbReference type="PANTHER" id="PTHR33777">
    <property type="entry name" value="UPF0045 PROTEIN ECM15"/>
    <property type="match status" value="1"/>
</dbReference>
<dbReference type="Proteomes" id="UP000267268">
    <property type="component" value="Chromosome 2"/>
</dbReference>
<keyword evidence="4" id="KW-1185">Reference proteome</keyword>
<organism evidence="3 4">
    <name type="scientific">Flammeovirga pectinis</name>
    <dbReference type="NCBI Taxonomy" id="2494373"/>
    <lineage>
        <taxon>Bacteria</taxon>
        <taxon>Pseudomonadati</taxon>
        <taxon>Bacteroidota</taxon>
        <taxon>Cytophagia</taxon>
        <taxon>Cytophagales</taxon>
        <taxon>Flammeovirgaceae</taxon>
        <taxon>Flammeovirga</taxon>
    </lineage>
</organism>
<feature type="domain" description="Thiamine-binding protein" evidence="2">
    <location>
        <begin position="6"/>
        <end position="95"/>
    </location>
</feature>
<dbReference type="EMBL" id="CP034563">
    <property type="protein sequence ID" value="AZQ65159.1"/>
    <property type="molecule type" value="Genomic_DNA"/>
</dbReference>
<dbReference type="KEGG" id="fll:EI427_23385"/>
<dbReference type="Pfam" id="PF01910">
    <property type="entry name" value="Thiamine_BP"/>
    <property type="match status" value="1"/>
</dbReference>
<dbReference type="OrthoDB" id="5886358at2"/>
<evidence type="ECO:0000259" key="2">
    <source>
        <dbReference type="Pfam" id="PF01910"/>
    </source>
</evidence>
<dbReference type="GO" id="GO:0005829">
    <property type="term" value="C:cytosol"/>
    <property type="evidence" value="ECO:0007669"/>
    <property type="project" value="TreeGrafter"/>
</dbReference>
<name>A0A3Q9FV66_9BACT</name>
<gene>
    <name evidence="3" type="ORF">EI427_23385</name>
</gene>
<proteinExistence type="inferred from homology"/>
<dbReference type="AlphaFoldDB" id="A0A3Q9FV66"/>
<dbReference type="NCBIfam" id="TIGR00106">
    <property type="entry name" value="MTH1187 family thiamine-binding protein"/>
    <property type="match status" value="1"/>
</dbReference>
<evidence type="ECO:0000256" key="1">
    <source>
        <dbReference type="ARBA" id="ARBA00010272"/>
    </source>
</evidence>
<dbReference type="InterPro" id="IPR051614">
    <property type="entry name" value="UPF0045_domain"/>
</dbReference>
<comment type="similarity">
    <text evidence="1">Belongs to the UPF0045 family.</text>
</comment>
<accession>A0A3Q9FV66</accession>
<protein>
    <submittedName>
        <fullName evidence="3">MTH1187 family thiamine-binding protein</fullName>
    </submittedName>
</protein>
<evidence type="ECO:0000313" key="4">
    <source>
        <dbReference type="Proteomes" id="UP000267268"/>
    </source>
</evidence>
<dbReference type="RefSeq" id="WP_126619602.1">
    <property type="nucleotide sequence ID" value="NZ_CP034563.1"/>
</dbReference>
<sequence length="103" mass="11565">MGVIMNFAIFPIDKGDHIGEYVSKVVQHIKETGLTYQFSPMGTIIEAETVTELLKVVDDAYKIMDSISDRIYCVMNMDSNKNKSNMIKSKTASVEKRIGTVNK</sequence>
<evidence type="ECO:0000313" key="3">
    <source>
        <dbReference type="EMBL" id="AZQ65159.1"/>
    </source>
</evidence>
<dbReference type="InterPro" id="IPR002767">
    <property type="entry name" value="Thiamine_BP"/>
</dbReference>
<dbReference type="InterPro" id="IPR029756">
    <property type="entry name" value="MTH1187/YkoF-like"/>
</dbReference>